<dbReference type="EC" id="1.5.1.-" evidence="3"/>
<gene>
    <name evidence="3" type="ORF">GGQ64_003088</name>
</gene>
<dbReference type="Proteomes" id="UP000574761">
    <property type="component" value="Unassembled WGS sequence"/>
</dbReference>
<evidence type="ECO:0000313" key="3">
    <source>
        <dbReference type="EMBL" id="MBB3977874.1"/>
    </source>
</evidence>
<dbReference type="InterPro" id="IPR015259">
    <property type="entry name" value="Methyl-teptahyd_DH_N"/>
</dbReference>
<dbReference type="GO" id="GO:0016491">
    <property type="term" value="F:oxidoreductase activity"/>
    <property type="evidence" value="ECO:0007669"/>
    <property type="project" value="UniProtKB-KW"/>
</dbReference>
<sequence>MSRKTILHMLTPLKQMSPFDVNMALDAGYDHVIPYTEVTLADVTGLVQDAIFSRPPDAGVATGVFLAGRDTILALDMIDAARKAMVPPFEISVFADPAGSFTTAAAMVAKVETALAKLHDRSLAGTKVTIFGATGVVGYCTAVISAKEGAEVTIVGHDGPSRVGQIAEAVKARFGVTVKAADGSTEEKKTALLTQTEVILAAAKAGVRVISAEQLRAAKHLLVAADVNAVPPSGIEGLTANAKTDKLGETSAIGIGALTIGNLKYKTQSGLFKQMISAEKPVIYDFQDAFALARSIEK</sequence>
<dbReference type="AlphaFoldDB" id="A0A7W6D8G2"/>
<proteinExistence type="predicted"/>
<feature type="domain" description="Methylene-tetrahydromethanopterin dehydrogenase N-terminal" evidence="2">
    <location>
        <begin position="18"/>
        <end position="98"/>
    </location>
</feature>
<evidence type="ECO:0000256" key="1">
    <source>
        <dbReference type="ARBA" id="ARBA00023002"/>
    </source>
</evidence>
<dbReference type="InterPro" id="IPR046346">
    <property type="entry name" value="Aminoacid_DH-like_N_sf"/>
</dbReference>
<dbReference type="InterPro" id="IPR036291">
    <property type="entry name" value="NAD(P)-bd_dom_sf"/>
</dbReference>
<accession>A0A7W6D8G2</accession>
<organism evidence="3 4">
    <name type="scientific">Mycoplana azooxidifex</name>
    <dbReference type="NCBI Taxonomy" id="1636188"/>
    <lineage>
        <taxon>Bacteria</taxon>
        <taxon>Pseudomonadati</taxon>
        <taxon>Pseudomonadota</taxon>
        <taxon>Alphaproteobacteria</taxon>
        <taxon>Hyphomicrobiales</taxon>
        <taxon>Rhizobiaceae</taxon>
        <taxon>Mycoplana</taxon>
    </lineage>
</organism>
<keyword evidence="4" id="KW-1185">Reference proteome</keyword>
<comment type="caution">
    <text evidence="3">The sequence shown here is derived from an EMBL/GenBank/DDBJ whole genome shotgun (WGS) entry which is preliminary data.</text>
</comment>
<dbReference type="Pfam" id="PF09176">
    <property type="entry name" value="Mpt_N"/>
    <property type="match status" value="1"/>
</dbReference>
<dbReference type="InterPro" id="IPR037089">
    <property type="entry name" value="Methyl-teptahyd_DH_N_sf"/>
</dbReference>
<keyword evidence="1 3" id="KW-0560">Oxidoreductase</keyword>
<dbReference type="SUPFAM" id="SSF53223">
    <property type="entry name" value="Aminoacid dehydrogenase-like, N-terminal domain"/>
    <property type="match status" value="1"/>
</dbReference>
<evidence type="ECO:0000259" key="2">
    <source>
        <dbReference type="Pfam" id="PF09176"/>
    </source>
</evidence>
<dbReference type="RefSeq" id="WP_183805759.1">
    <property type="nucleotide sequence ID" value="NZ_JACIEE010000006.1"/>
</dbReference>
<dbReference type="SUPFAM" id="SSF51735">
    <property type="entry name" value="NAD(P)-binding Rossmann-fold domains"/>
    <property type="match status" value="1"/>
</dbReference>
<dbReference type="EMBL" id="JACIEE010000006">
    <property type="protein sequence ID" value="MBB3977874.1"/>
    <property type="molecule type" value="Genomic_DNA"/>
</dbReference>
<dbReference type="Gene3D" id="3.40.50.10280">
    <property type="entry name" value="Methylene-tetrahydromethanopterin dehydrogenase, N-terminal domain"/>
    <property type="match status" value="1"/>
</dbReference>
<protein>
    <submittedName>
        <fullName evidence="3">Methylene-tetrahydromethanopterin dehydrogenase</fullName>
        <ecNumber evidence="3">1.5.1.-</ecNumber>
    </submittedName>
</protein>
<dbReference type="Gene3D" id="3.40.50.720">
    <property type="entry name" value="NAD(P)-binding Rossmann-like Domain"/>
    <property type="match status" value="1"/>
</dbReference>
<evidence type="ECO:0000313" key="4">
    <source>
        <dbReference type="Proteomes" id="UP000574761"/>
    </source>
</evidence>
<reference evidence="3 4" key="1">
    <citation type="submission" date="2020-08" db="EMBL/GenBank/DDBJ databases">
        <title>Genomic Encyclopedia of Type Strains, Phase IV (KMG-IV): sequencing the most valuable type-strain genomes for metagenomic binning, comparative biology and taxonomic classification.</title>
        <authorList>
            <person name="Goeker M."/>
        </authorList>
    </citation>
    <scope>NUCLEOTIDE SEQUENCE [LARGE SCALE GENOMIC DNA]</scope>
    <source>
        <strain evidence="3 4">DSM 100211</strain>
    </source>
</reference>
<name>A0A7W6D8G2_9HYPH</name>